<dbReference type="EMBL" id="BK016255">
    <property type="protein sequence ID" value="DAG05321.1"/>
    <property type="molecule type" value="Genomic_DNA"/>
</dbReference>
<sequence length="62" mass="7301">MLKRIAQKLERMTLMMAKLWAQEIMFAETAEEAKALYERCPRLLKEKVKAILIKSGFEEITQ</sequence>
<evidence type="ECO:0000313" key="1">
    <source>
        <dbReference type="EMBL" id="DAG05321.1"/>
    </source>
</evidence>
<accession>A0A8S5VEX1</accession>
<organism evidence="1">
    <name type="scientific">Siphoviridae sp. cthEJ2</name>
    <dbReference type="NCBI Taxonomy" id="2825612"/>
    <lineage>
        <taxon>Viruses</taxon>
        <taxon>Duplodnaviria</taxon>
        <taxon>Heunggongvirae</taxon>
        <taxon>Uroviricota</taxon>
        <taxon>Caudoviricetes</taxon>
    </lineage>
</organism>
<proteinExistence type="predicted"/>
<protein>
    <submittedName>
        <fullName evidence="1">Uncharacterized protein</fullName>
    </submittedName>
</protein>
<reference evidence="1" key="1">
    <citation type="journal article" date="2021" name="Proc. Natl. Acad. Sci. U.S.A.">
        <title>A Catalog of Tens of Thousands of Viruses from Human Metagenomes Reveals Hidden Associations with Chronic Diseases.</title>
        <authorList>
            <person name="Tisza M.J."/>
            <person name="Buck C.B."/>
        </authorList>
    </citation>
    <scope>NUCLEOTIDE SEQUENCE</scope>
    <source>
        <strain evidence="1">CthEJ2</strain>
    </source>
</reference>
<name>A0A8S5VEX1_9CAUD</name>